<proteinExistence type="predicted"/>
<protein>
    <recommendedName>
        <fullName evidence="1">VOC domain-containing protein</fullName>
    </recommendedName>
</protein>
<reference evidence="2 3" key="1">
    <citation type="submission" date="2019-06" db="EMBL/GenBank/DDBJ databases">
        <title>Sequencing the genomes of 1000 actinobacteria strains.</title>
        <authorList>
            <person name="Klenk H.-P."/>
        </authorList>
    </citation>
    <scope>NUCLEOTIDE SEQUENCE [LARGE SCALE GENOMIC DNA]</scope>
    <source>
        <strain evidence="2 3">DSM 45679</strain>
    </source>
</reference>
<organism evidence="2 3">
    <name type="scientific">Amycolatopsis cihanbeyliensis</name>
    <dbReference type="NCBI Taxonomy" id="1128664"/>
    <lineage>
        <taxon>Bacteria</taxon>
        <taxon>Bacillati</taxon>
        <taxon>Actinomycetota</taxon>
        <taxon>Actinomycetes</taxon>
        <taxon>Pseudonocardiales</taxon>
        <taxon>Pseudonocardiaceae</taxon>
        <taxon>Amycolatopsis</taxon>
    </lineage>
</organism>
<dbReference type="SUPFAM" id="SSF54593">
    <property type="entry name" value="Glyoxalase/Bleomycin resistance protein/Dihydroxybiphenyl dioxygenase"/>
    <property type="match status" value="1"/>
</dbReference>
<dbReference type="PROSITE" id="PS51819">
    <property type="entry name" value="VOC"/>
    <property type="match status" value="1"/>
</dbReference>
<dbReference type="PANTHER" id="PTHR35908">
    <property type="entry name" value="HYPOTHETICAL FUSION PROTEIN"/>
    <property type="match status" value="1"/>
</dbReference>
<evidence type="ECO:0000313" key="2">
    <source>
        <dbReference type="EMBL" id="TQJ02243.1"/>
    </source>
</evidence>
<accession>A0A542DGN8</accession>
<dbReference type="Pfam" id="PF18029">
    <property type="entry name" value="Glyoxalase_6"/>
    <property type="match status" value="1"/>
</dbReference>
<name>A0A542DGN8_AMYCI</name>
<evidence type="ECO:0000259" key="1">
    <source>
        <dbReference type="PROSITE" id="PS51819"/>
    </source>
</evidence>
<gene>
    <name evidence="2" type="ORF">FB471_1965</name>
</gene>
<dbReference type="RefSeq" id="WP_141997084.1">
    <property type="nucleotide sequence ID" value="NZ_VFML01000001.1"/>
</dbReference>
<dbReference type="OrthoDB" id="15077at2"/>
<dbReference type="CDD" id="cd06587">
    <property type="entry name" value="VOC"/>
    <property type="match status" value="1"/>
</dbReference>
<dbReference type="InterPro" id="IPR029068">
    <property type="entry name" value="Glyas_Bleomycin-R_OHBP_Dase"/>
</dbReference>
<sequence length="117" mass="12563">MTLTLGMVTIDCTDQRVLAEFWTKALGGEIGQDYGEFLILTPGSGGGPVIGLQRVPEPRAGKNRVHLDFGAEDREAEVARLIGLGATRLEEHTIADFSWTVLADPEGNVFCVGPEHG</sequence>
<dbReference type="InterPro" id="IPR037523">
    <property type="entry name" value="VOC_core"/>
</dbReference>
<dbReference type="Gene3D" id="3.10.180.10">
    <property type="entry name" value="2,3-Dihydroxybiphenyl 1,2-Dioxygenase, domain 1"/>
    <property type="match status" value="1"/>
</dbReference>
<comment type="caution">
    <text evidence="2">The sequence shown here is derived from an EMBL/GenBank/DDBJ whole genome shotgun (WGS) entry which is preliminary data.</text>
</comment>
<dbReference type="AlphaFoldDB" id="A0A542DGN8"/>
<evidence type="ECO:0000313" key="3">
    <source>
        <dbReference type="Proteomes" id="UP000320876"/>
    </source>
</evidence>
<dbReference type="EMBL" id="VFML01000001">
    <property type="protein sequence ID" value="TQJ02243.1"/>
    <property type="molecule type" value="Genomic_DNA"/>
</dbReference>
<dbReference type="PANTHER" id="PTHR35908:SF1">
    <property type="entry name" value="CONSERVED PROTEIN"/>
    <property type="match status" value="1"/>
</dbReference>
<dbReference type="InterPro" id="IPR041581">
    <property type="entry name" value="Glyoxalase_6"/>
</dbReference>
<dbReference type="Proteomes" id="UP000320876">
    <property type="component" value="Unassembled WGS sequence"/>
</dbReference>
<feature type="domain" description="VOC" evidence="1">
    <location>
        <begin position="4"/>
        <end position="115"/>
    </location>
</feature>
<keyword evidence="3" id="KW-1185">Reference proteome</keyword>